<keyword evidence="5" id="KW-1185">Reference proteome</keyword>
<dbReference type="Pfam" id="PF13719">
    <property type="entry name" value="Zn_ribbon_5"/>
    <property type="match status" value="1"/>
</dbReference>
<dbReference type="EMBL" id="CP073344">
    <property type="protein sequence ID" value="UTW02602.1"/>
    <property type="molecule type" value="Genomic_DNA"/>
</dbReference>
<name>A0ABY5GSD8_9GAMM</name>
<feature type="compositionally biased region" description="Polar residues" evidence="1">
    <location>
        <begin position="155"/>
        <end position="177"/>
    </location>
</feature>
<evidence type="ECO:0000313" key="4">
    <source>
        <dbReference type="EMBL" id="UTW02602.1"/>
    </source>
</evidence>
<keyword evidence="2" id="KW-1133">Transmembrane helix</keyword>
<dbReference type="Proteomes" id="UP001059950">
    <property type="component" value="Chromosome"/>
</dbReference>
<feature type="domain" description="Zinc finger/thioredoxin putative" evidence="3">
    <location>
        <begin position="6"/>
        <end position="41"/>
    </location>
</feature>
<feature type="region of interest" description="Disordered" evidence="1">
    <location>
        <begin position="81"/>
        <end position="118"/>
    </location>
</feature>
<dbReference type="Pfam" id="PF11906">
    <property type="entry name" value="DUF3426"/>
    <property type="match status" value="1"/>
</dbReference>
<evidence type="ECO:0000259" key="3">
    <source>
        <dbReference type="Pfam" id="PF13719"/>
    </source>
</evidence>
<evidence type="ECO:0000256" key="1">
    <source>
        <dbReference type="SAM" id="MobiDB-lite"/>
    </source>
</evidence>
<dbReference type="InterPro" id="IPR011723">
    <property type="entry name" value="Znf/thioredoxin_put"/>
</dbReference>
<feature type="compositionally biased region" description="Polar residues" evidence="1">
    <location>
        <begin position="105"/>
        <end position="118"/>
    </location>
</feature>
<dbReference type="InterPro" id="IPR021834">
    <property type="entry name" value="DUF3426"/>
</dbReference>
<reference evidence="4" key="1">
    <citation type="submission" date="2021-04" db="EMBL/GenBank/DDBJ databases">
        <title>Oceanospirillales bacteria with DddD are important DMSP degraders in coastal seawater.</title>
        <authorList>
            <person name="Liu J."/>
        </authorList>
    </citation>
    <scope>NUCLEOTIDE SEQUENCE</scope>
    <source>
        <strain evidence="4">GY6</strain>
    </source>
</reference>
<gene>
    <name evidence="4" type="ORF">KDX31_14780</name>
</gene>
<keyword evidence="2" id="KW-0812">Transmembrane</keyword>
<dbReference type="NCBIfam" id="TIGR02098">
    <property type="entry name" value="MJ0042_CXXC"/>
    <property type="match status" value="1"/>
</dbReference>
<evidence type="ECO:0000313" key="5">
    <source>
        <dbReference type="Proteomes" id="UP001059950"/>
    </source>
</evidence>
<evidence type="ECO:0000256" key="2">
    <source>
        <dbReference type="SAM" id="Phobius"/>
    </source>
</evidence>
<feature type="compositionally biased region" description="Basic and acidic residues" evidence="1">
    <location>
        <begin position="135"/>
        <end position="146"/>
    </location>
</feature>
<sequence>MGRNIITECPACHTRFQVTQGQLKIASGKVRCGACLDVFNAEVYRCDDPNDLAEPQDRPLQQQLNTDQSHKDPLFDLIEIPDFSPPARPSEGIDKRYSIPDSEPEQTAQQNSDQYPRQQLPEQLPGLVTRQKIHLRQDDTDDRVPETESDAIHQASPQLPEQPLQPATESPDLNQPVSELLQPQHPGKAGFTDTDDLRPHSLPGKNTGLLLSDPEFDPELELKSKPALESESDTVSPTIPEAESHTGAPVADSDTKTPPETSVATVAIKLRPDSPPMRPATSLRAEPVMIRTTLEKSRSSAGWIVLSMLATLLLATQYLWFNRQHLSAYPELMPAYTLACEHLPCHLKTPIMLDLISTKKLVVLEHSQYQGVLSVNLLLENRRDADQPYPAILLAFSDRLGKLISERLFQPEDYLDAPESNNSGTTAPLKMPAGQTVQIHFDILDPGRRALSYEASLKAPATAKNKR</sequence>
<organism evidence="4 5">
    <name type="scientific">Amphritea atlantica</name>
    <dbReference type="NCBI Taxonomy" id="355243"/>
    <lineage>
        <taxon>Bacteria</taxon>
        <taxon>Pseudomonadati</taxon>
        <taxon>Pseudomonadota</taxon>
        <taxon>Gammaproteobacteria</taxon>
        <taxon>Oceanospirillales</taxon>
        <taxon>Oceanospirillaceae</taxon>
        <taxon>Amphritea</taxon>
    </lineage>
</organism>
<proteinExistence type="predicted"/>
<keyword evidence="2" id="KW-0472">Membrane</keyword>
<feature type="region of interest" description="Disordered" evidence="1">
    <location>
        <begin position="134"/>
        <end position="260"/>
    </location>
</feature>
<feature type="transmembrane region" description="Helical" evidence="2">
    <location>
        <begin position="301"/>
        <end position="321"/>
    </location>
</feature>
<protein>
    <submittedName>
        <fullName evidence="4">DUF3426 domain-containing protein</fullName>
    </submittedName>
</protein>
<accession>A0ABY5GSD8</accession>